<dbReference type="GO" id="GO:0009307">
    <property type="term" value="P:DNA restriction-modification system"/>
    <property type="evidence" value="ECO:0007669"/>
    <property type="project" value="UniProtKB-KW"/>
</dbReference>
<dbReference type="OrthoDB" id="9798929at2"/>
<evidence type="ECO:0000259" key="4">
    <source>
        <dbReference type="Pfam" id="PF01420"/>
    </source>
</evidence>
<dbReference type="InterPro" id="IPR044946">
    <property type="entry name" value="Restrct_endonuc_typeI_TRD_sf"/>
</dbReference>
<keyword evidence="6" id="KW-1185">Reference proteome</keyword>
<proteinExistence type="inferred from homology"/>
<name>A0A5M8FQA0_9GAMM</name>
<keyword evidence="3" id="KW-0238">DNA-binding</keyword>
<dbReference type="SUPFAM" id="SSF116734">
    <property type="entry name" value="DNA methylase specificity domain"/>
    <property type="match status" value="1"/>
</dbReference>
<gene>
    <name evidence="5" type="ORF">F2Q65_16720</name>
</gene>
<evidence type="ECO:0000256" key="2">
    <source>
        <dbReference type="ARBA" id="ARBA00022747"/>
    </source>
</evidence>
<dbReference type="Pfam" id="PF01420">
    <property type="entry name" value="Methylase_S"/>
    <property type="match status" value="1"/>
</dbReference>
<dbReference type="AlphaFoldDB" id="A0A5M8FQA0"/>
<dbReference type="InterPro" id="IPR000055">
    <property type="entry name" value="Restrct_endonuc_typeI_TRD"/>
</dbReference>
<sequence>MKLAPYREYKDSGVPWLGKIPAHWEATRLKRVSQVQSGVTLGKNYNLTSDQIMETGEFAVYGGNGLRGYFSNYNKDGKYLLVGRQGALCGNVHRVEGKFWATEHAVVTDVRLGVSTDWYYYMLTVMNLNQYSESAAQPGISVEKIQNLRTALPSLEEQEAIVSHIERETATIDYTITRAEHEIELMREYRPRLISHSVNTAGDRHAP</sequence>
<dbReference type="Proteomes" id="UP000322981">
    <property type="component" value="Unassembled WGS sequence"/>
</dbReference>
<dbReference type="InterPro" id="IPR051212">
    <property type="entry name" value="Type-I_RE_S_subunit"/>
</dbReference>
<evidence type="ECO:0000256" key="3">
    <source>
        <dbReference type="ARBA" id="ARBA00023125"/>
    </source>
</evidence>
<accession>A0A5M8FQA0</accession>
<reference evidence="5 6" key="1">
    <citation type="submission" date="2019-09" db="EMBL/GenBank/DDBJ databases">
        <title>Whole-genome sequence of the purple sulfur bacterium Thiohalocapsa marina DSM 19078.</title>
        <authorList>
            <person name="Kyndt J.A."/>
            <person name="Meyer T.E."/>
        </authorList>
    </citation>
    <scope>NUCLEOTIDE SEQUENCE [LARGE SCALE GENOMIC DNA]</scope>
    <source>
        <strain evidence="5 6">DSM 19078</strain>
    </source>
</reference>
<evidence type="ECO:0000256" key="1">
    <source>
        <dbReference type="ARBA" id="ARBA00010923"/>
    </source>
</evidence>
<feature type="domain" description="Type I restriction modification DNA specificity" evidence="4">
    <location>
        <begin position="22"/>
        <end position="176"/>
    </location>
</feature>
<dbReference type="PANTHER" id="PTHR43140">
    <property type="entry name" value="TYPE-1 RESTRICTION ENZYME ECOKI SPECIFICITY PROTEIN"/>
    <property type="match status" value="1"/>
</dbReference>
<evidence type="ECO:0000313" key="6">
    <source>
        <dbReference type="Proteomes" id="UP000322981"/>
    </source>
</evidence>
<evidence type="ECO:0000313" key="5">
    <source>
        <dbReference type="EMBL" id="KAA6183062.1"/>
    </source>
</evidence>
<dbReference type="GO" id="GO:0003677">
    <property type="term" value="F:DNA binding"/>
    <property type="evidence" value="ECO:0007669"/>
    <property type="project" value="UniProtKB-KW"/>
</dbReference>
<organism evidence="5 6">
    <name type="scientific">Thiohalocapsa marina</name>
    <dbReference type="NCBI Taxonomy" id="424902"/>
    <lineage>
        <taxon>Bacteria</taxon>
        <taxon>Pseudomonadati</taxon>
        <taxon>Pseudomonadota</taxon>
        <taxon>Gammaproteobacteria</taxon>
        <taxon>Chromatiales</taxon>
        <taxon>Chromatiaceae</taxon>
        <taxon>Thiohalocapsa</taxon>
    </lineage>
</organism>
<dbReference type="EMBL" id="VWXX01000037">
    <property type="protein sequence ID" value="KAA6183062.1"/>
    <property type="molecule type" value="Genomic_DNA"/>
</dbReference>
<protein>
    <recommendedName>
        <fullName evidence="4">Type I restriction modification DNA specificity domain-containing protein</fullName>
    </recommendedName>
</protein>
<dbReference type="Gene3D" id="3.90.220.20">
    <property type="entry name" value="DNA methylase specificity domains"/>
    <property type="match status" value="1"/>
</dbReference>
<comment type="similarity">
    <text evidence="1">Belongs to the type-I restriction system S methylase family.</text>
</comment>
<comment type="caution">
    <text evidence="5">The sequence shown here is derived from an EMBL/GenBank/DDBJ whole genome shotgun (WGS) entry which is preliminary data.</text>
</comment>
<dbReference type="CDD" id="cd17266">
    <property type="entry name" value="RMtype1_S_Sau1132ORF3780P-TRD2-CR2_like"/>
    <property type="match status" value="1"/>
</dbReference>
<dbReference type="PANTHER" id="PTHR43140:SF1">
    <property type="entry name" value="TYPE I RESTRICTION ENZYME ECOKI SPECIFICITY SUBUNIT"/>
    <property type="match status" value="1"/>
</dbReference>
<keyword evidence="2" id="KW-0680">Restriction system</keyword>
<dbReference type="RefSeq" id="WP_150094546.1">
    <property type="nucleotide sequence ID" value="NZ_JBFUOH010000082.1"/>
</dbReference>